<evidence type="ECO:0000256" key="1">
    <source>
        <dbReference type="ARBA" id="ARBA00004429"/>
    </source>
</evidence>
<keyword evidence="6 9" id="KW-0812">Transmembrane</keyword>
<dbReference type="PROSITE" id="PS51012">
    <property type="entry name" value="ABC_TM2"/>
    <property type="match status" value="1"/>
</dbReference>
<dbReference type="PANTHER" id="PTHR30413:SF8">
    <property type="entry name" value="TRANSPORT PERMEASE PROTEIN"/>
    <property type="match status" value="1"/>
</dbReference>
<feature type="transmembrane region" description="Helical" evidence="9">
    <location>
        <begin position="76"/>
        <end position="95"/>
    </location>
</feature>
<keyword evidence="3 9" id="KW-0813">Transport</keyword>
<evidence type="ECO:0000313" key="11">
    <source>
        <dbReference type="EMBL" id="PIS40090.1"/>
    </source>
</evidence>
<feature type="transmembrane region" description="Helical" evidence="9">
    <location>
        <begin position="116"/>
        <end position="141"/>
    </location>
</feature>
<feature type="transmembrane region" description="Helical" evidence="9">
    <location>
        <begin position="187"/>
        <end position="205"/>
    </location>
</feature>
<dbReference type="GO" id="GO:0015920">
    <property type="term" value="P:lipopolysaccharide transport"/>
    <property type="evidence" value="ECO:0007669"/>
    <property type="project" value="TreeGrafter"/>
</dbReference>
<keyword evidence="4 9" id="KW-1003">Cell membrane</keyword>
<feature type="transmembrane region" description="Helical" evidence="9">
    <location>
        <begin position="153"/>
        <end position="175"/>
    </location>
</feature>
<evidence type="ECO:0000256" key="3">
    <source>
        <dbReference type="ARBA" id="ARBA00022448"/>
    </source>
</evidence>
<organism evidence="11 12">
    <name type="scientific">Candidatus Nealsonbacteria bacterium CG08_land_8_20_14_0_20_36_22</name>
    <dbReference type="NCBI Taxonomy" id="1974704"/>
    <lineage>
        <taxon>Bacteria</taxon>
        <taxon>Candidatus Nealsoniibacteriota</taxon>
    </lineage>
</organism>
<evidence type="ECO:0000259" key="10">
    <source>
        <dbReference type="PROSITE" id="PS51012"/>
    </source>
</evidence>
<dbReference type="Proteomes" id="UP000231472">
    <property type="component" value="Unassembled WGS sequence"/>
</dbReference>
<proteinExistence type="inferred from homology"/>
<dbReference type="InterPro" id="IPR013525">
    <property type="entry name" value="ABC2_TM"/>
</dbReference>
<dbReference type="GO" id="GO:0140359">
    <property type="term" value="F:ABC-type transporter activity"/>
    <property type="evidence" value="ECO:0007669"/>
    <property type="project" value="InterPro"/>
</dbReference>
<dbReference type="Pfam" id="PF01061">
    <property type="entry name" value="ABC2_membrane"/>
    <property type="match status" value="1"/>
</dbReference>
<comment type="caution">
    <text evidence="11">The sequence shown here is derived from an EMBL/GenBank/DDBJ whole genome shotgun (WGS) entry which is preliminary data.</text>
</comment>
<dbReference type="GO" id="GO:0043190">
    <property type="term" value="C:ATP-binding cassette (ABC) transporter complex"/>
    <property type="evidence" value="ECO:0007669"/>
    <property type="project" value="InterPro"/>
</dbReference>
<evidence type="ECO:0000313" key="12">
    <source>
        <dbReference type="Proteomes" id="UP000231472"/>
    </source>
</evidence>
<accession>A0A2H0YNQ0</accession>
<keyword evidence="8 9" id="KW-0472">Membrane</keyword>
<protein>
    <recommendedName>
        <fullName evidence="9">Transport permease protein</fullName>
    </recommendedName>
</protein>
<keyword evidence="7 9" id="KW-1133">Transmembrane helix</keyword>
<dbReference type="InterPro" id="IPR047817">
    <property type="entry name" value="ABC2_TM_bact-type"/>
</dbReference>
<gene>
    <name evidence="11" type="ORF">COT32_01735</name>
</gene>
<comment type="similarity">
    <text evidence="2 9">Belongs to the ABC-2 integral membrane protein family.</text>
</comment>
<evidence type="ECO:0000256" key="7">
    <source>
        <dbReference type="ARBA" id="ARBA00022989"/>
    </source>
</evidence>
<evidence type="ECO:0000256" key="8">
    <source>
        <dbReference type="ARBA" id="ARBA00023136"/>
    </source>
</evidence>
<evidence type="ECO:0000256" key="6">
    <source>
        <dbReference type="ARBA" id="ARBA00022692"/>
    </source>
</evidence>
<keyword evidence="5" id="KW-0997">Cell inner membrane</keyword>
<evidence type="ECO:0000256" key="2">
    <source>
        <dbReference type="ARBA" id="ARBA00007783"/>
    </source>
</evidence>
<comment type="subcellular location">
    <subcellularLocation>
        <location evidence="1">Cell inner membrane</location>
        <topology evidence="1">Multi-pass membrane protein</topology>
    </subcellularLocation>
    <subcellularLocation>
        <location evidence="9">Cell membrane</location>
        <topology evidence="9">Multi-pass membrane protein</topology>
    </subcellularLocation>
</comment>
<evidence type="ECO:0000256" key="4">
    <source>
        <dbReference type="ARBA" id="ARBA00022475"/>
    </source>
</evidence>
<evidence type="ECO:0000256" key="5">
    <source>
        <dbReference type="ARBA" id="ARBA00022519"/>
    </source>
</evidence>
<name>A0A2H0YNQ0_9BACT</name>
<reference evidence="12" key="1">
    <citation type="submission" date="2017-09" db="EMBL/GenBank/DDBJ databases">
        <title>Depth-based differentiation of microbial function through sediment-hosted aquifers and enrichment of novel symbionts in the deep terrestrial subsurface.</title>
        <authorList>
            <person name="Probst A.J."/>
            <person name="Ladd B."/>
            <person name="Jarett J.K."/>
            <person name="Geller-Mcgrath D.E."/>
            <person name="Sieber C.M.K."/>
            <person name="Emerson J.B."/>
            <person name="Anantharaman K."/>
            <person name="Thomas B.C."/>
            <person name="Malmstrom R."/>
            <person name="Stieglmeier M."/>
            <person name="Klingl A."/>
            <person name="Woyke T."/>
            <person name="Ryan C.M."/>
            <person name="Banfield J.F."/>
        </authorList>
    </citation>
    <scope>NUCLEOTIDE SEQUENCE [LARGE SCALE GENOMIC DNA]</scope>
</reference>
<dbReference type="PRINTS" id="PR00164">
    <property type="entry name" value="ABC2TRNSPORT"/>
</dbReference>
<feature type="transmembrane region" description="Helical" evidence="9">
    <location>
        <begin position="42"/>
        <end position="64"/>
    </location>
</feature>
<sequence>MKLVIKPKKGLANLDFKELWYYRELFYFFAWRDIKLRYKQTILGIVWAILQPFIAMIVFTVIFGELANMPSNDIPYPIFVYAGLLFWNFFSTSINNVSQSMLRNAVIIQKVYLPKVILPVSSIVVAFVDFLFAALIFGGVIGYYRFIPYFEGLLLLPLLLFITILAVLGLGCFLAAINVKYRDVHHALPFFIQLLIFITPVIYPVSIIPKAYQWILALNPMTGVIETFKAGFLGTMPINWMTFGISSAVSIVFLILGLWYFLKTEKTFADII</sequence>
<evidence type="ECO:0000256" key="9">
    <source>
        <dbReference type="RuleBase" id="RU361157"/>
    </source>
</evidence>
<dbReference type="EMBL" id="PEYC01000032">
    <property type="protein sequence ID" value="PIS40090.1"/>
    <property type="molecule type" value="Genomic_DNA"/>
</dbReference>
<dbReference type="AlphaFoldDB" id="A0A2H0YNQ0"/>
<feature type="domain" description="ABC transmembrane type-2" evidence="10">
    <location>
        <begin position="43"/>
        <end position="264"/>
    </location>
</feature>
<feature type="transmembrane region" description="Helical" evidence="9">
    <location>
        <begin position="240"/>
        <end position="262"/>
    </location>
</feature>
<dbReference type="InterPro" id="IPR000412">
    <property type="entry name" value="ABC_2_transport"/>
</dbReference>
<dbReference type="PANTHER" id="PTHR30413">
    <property type="entry name" value="INNER MEMBRANE TRANSPORT PERMEASE"/>
    <property type="match status" value="1"/>
</dbReference>